<dbReference type="AlphaFoldDB" id="A0AA37GML0"/>
<dbReference type="EMBL" id="BPPX01000013">
    <property type="protein sequence ID" value="GJC83819.1"/>
    <property type="molecule type" value="Genomic_DNA"/>
</dbReference>
<proteinExistence type="predicted"/>
<comment type="caution">
    <text evidence="1">The sequence shown here is derived from an EMBL/GenBank/DDBJ whole genome shotgun (WGS) entry which is preliminary data.</text>
</comment>
<name>A0AA37GML0_9PEZI</name>
<keyword evidence="2" id="KW-1185">Reference proteome</keyword>
<evidence type="ECO:0000313" key="2">
    <source>
        <dbReference type="Proteomes" id="UP001055172"/>
    </source>
</evidence>
<evidence type="ECO:0000313" key="1">
    <source>
        <dbReference type="EMBL" id="GJC83819.1"/>
    </source>
</evidence>
<organism evidence="1 2">
    <name type="scientific">Colletotrichum liriopes</name>
    <dbReference type="NCBI Taxonomy" id="708192"/>
    <lineage>
        <taxon>Eukaryota</taxon>
        <taxon>Fungi</taxon>
        <taxon>Dikarya</taxon>
        <taxon>Ascomycota</taxon>
        <taxon>Pezizomycotina</taxon>
        <taxon>Sordariomycetes</taxon>
        <taxon>Hypocreomycetidae</taxon>
        <taxon>Glomerellales</taxon>
        <taxon>Glomerellaceae</taxon>
        <taxon>Colletotrichum</taxon>
        <taxon>Colletotrichum spaethianum species complex</taxon>
    </lineage>
</organism>
<protein>
    <submittedName>
        <fullName evidence="1">Uncharacterized protein</fullName>
    </submittedName>
</protein>
<accession>A0AA37GML0</accession>
<gene>
    <name evidence="1" type="ORF">ColLi_06657</name>
</gene>
<dbReference type="Proteomes" id="UP001055172">
    <property type="component" value="Unassembled WGS sequence"/>
</dbReference>
<sequence length="63" mass="6921">MSPVIAMKRCGAIRSFVKESQQFLPFIDLNYSDMGGLCSIESVAMLVSSLFGLNTRYNSPSVL</sequence>
<reference evidence="1 2" key="1">
    <citation type="submission" date="2021-07" db="EMBL/GenBank/DDBJ databases">
        <title>Genome data of Colletotrichum spaethianum.</title>
        <authorList>
            <person name="Utami Y.D."/>
            <person name="Hiruma K."/>
        </authorList>
    </citation>
    <scope>NUCLEOTIDE SEQUENCE [LARGE SCALE GENOMIC DNA]</scope>
    <source>
        <strain evidence="1 2">MAFF 242679</strain>
    </source>
</reference>